<name>A0A9X2KM53_9SPHN</name>
<reference evidence="1" key="1">
    <citation type="submission" date="2022-05" db="EMBL/GenBank/DDBJ databases">
        <title>Sphingomonas sp. strain MG17 Genome sequencing and assembly.</title>
        <authorList>
            <person name="Kim I."/>
        </authorList>
    </citation>
    <scope>NUCLEOTIDE SEQUENCE</scope>
    <source>
        <strain evidence="1">MG17</strain>
    </source>
</reference>
<dbReference type="AlphaFoldDB" id="A0A9X2KM53"/>
<dbReference type="EMBL" id="JAMLDX010000009">
    <property type="protein sequence ID" value="MCP3731307.1"/>
    <property type="molecule type" value="Genomic_DNA"/>
</dbReference>
<gene>
    <name evidence="1" type="ORF">M9978_12805</name>
</gene>
<evidence type="ECO:0000313" key="1">
    <source>
        <dbReference type="EMBL" id="MCP3731307.1"/>
    </source>
</evidence>
<accession>A0A9X2KM53</accession>
<comment type="caution">
    <text evidence="1">The sequence shown here is derived from an EMBL/GenBank/DDBJ whole genome shotgun (WGS) entry which is preliminary data.</text>
</comment>
<dbReference type="RefSeq" id="WP_254293791.1">
    <property type="nucleotide sequence ID" value="NZ_JAMLDX010000009.1"/>
</dbReference>
<keyword evidence="2" id="KW-1185">Reference proteome</keyword>
<organism evidence="1 2">
    <name type="scientific">Sphingomonas tagetis</name>
    <dbReference type="NCBI Taxonomy" id="2949092"/>
    <lineage>
        <taxon>Bacteria</taxon>
        <taxon>Pseudomonadati</taxon>
        <taxon>Pseudomonadota</taxon>
        <taxon>Alphaproteobacteria</taxon>
        <taxon>Sphingomonadales</taxon>
        <taxon>Sphingomonadaceae</taxon>
        <taxon>Sphingomonas</taxon>
    </lineage>
</organism>
<sequence>MSNIIFVKAANCEKSLSNVRKSSDPVADAQLAANIAANGLIQNLVACR</sequence>
<protein>
    <submittedName>
        <fullName evidence="1">Uncharacterized protein</fullName>
    </submittedName>
</protein>
<dbReference type="Proteomes" id="UP001139451">
    <property type="component" value="Unassembled WGS sequence"/>
</dbReference>
<proteinExistence type="predicted"/>
<evidence type="ECO:0000313" key="2">
    <source>
        <dbReference type="Proteomes" id="UP001139451"/>
    </source>
</evidence>